<accession>A0A8S0WSZ9</accession>
<name>A0A8S0WSZ9_CYCAE</name>
<proteinExistence type="predicted"/>
<sequence>MYISSEWGSYSVPSKCNSFEHDDGYSSNQTARILRPRLSTLSFLGYRILGESRASAAGSSFYYSSSPSTATNGVIGPMRTKFACIKYRTARSSQTRARSFHSLDFAVNSAEVTTYTPYFVVTIGGKVSNSKVPSSPGFLVEIPLSELIPCT</sequence>
<dbReference type="Proteomes" id="UP000467700">
    <property type="component" value="Unassembled WGS sequence"/>
</dbReference>
<gene>
    <name evidence="1" type="ORF">AAE3_LOCUS6908</name>
</gene>
<comment type="caution">
    <text evidence="1">The sequence shown here is derived from an EMBL/GenBank/DDBJ whole genome shotgun (WGS) entry which is preliminary data.</text>
</comment>
<protein>
    <submittedName>
        <fullName evidence="1">Uncharacterized protein</fullName>
    </submittedName>
</protein>
<evidence type="ECO:0000313" key="2">
    <source>
        <dbReference type="Proteomes" id="UP000467700"/>
    </source>
</evidence>
<dbReference type="OrthoDB" id="10519745at2759"/>
<dbReference type="EMBL" id="CACVBS010000046">
    <property type="protein sequence ID" value="CAA7264826.1"/>
    <property type="molecule type" value="Genomic_DNA"/>
</dbReference>
<reference evidence="1 2" key="1">
    <citation type="submission" date="2020-01" db="EMBL/GenBank/DDBJ databases">
        <authorList>
            <person name="Gupta K D."/>
        </authorList>
    </citation>
    <scope>NUCLEOTIDE SEQUENCE [LARGE SCALE GENOMIC DNA]</scope>
</reference>
<organism evidence="1 2">
    <name type="scientific">Cyclocybe aegerita</name>
    <name type="common">Black poplar mushroom</name>
    <name type="synonym">Agrocybe aegerita</name>
    <dbReference type="NCBI Taxonomy" id="1973307"/>
    <lineage>
        <taxon>Eukaryota</taxon>
        <taxon>Fungi</taxon>
        <taxon>Dikarya</taxon>
        <taxon>Basidiomycota</taxon>
        <taxon>Agaricomycotina</taxon>
        <taxon>Agaricomycetes</taxon>
        <taxon>Agaricomycetidae</taxon>
        <taxon>Agaricales</taxon>
        <taxon>Agaricineae</taxon>
        <taxon>Bolbitiaceae</taxon>
        <taxon>Cyclocybe</taxon>
    </lineage>
</organism>
<evidence type="ECO:0000313" key="1">
    <source>
        <dbReference type="EMBL" id="CAA7264826.1"/>
    </source>
</evidence>
<keyword evidence="2" id="KW-1185">Reference proteome</keyword>
<dbReference type="AlphaFoldDB" id="A0A8S0WSZ9"/>